<evidence type="ECO:0000256" key="4">
    <source>
        <dbReference type="ARBA" id="ARBA00023143"/>
    </source>
</evidence>
<keyword evidence="9" id="KW-0282">Flagellum</keyword>
<keyword evidence="10" id="KW-1185">Reference proteome</keyword>
<dbReference type="GO" id="GO:0071978">
    <property type="term" value="P:bacterial-type flagellum-dependent swarming motility"/>
    <property type="evidence" value="ECO:0007669"/>
    <property type="project" value="TreeGrafter"/>
</dbReference>
<sequence length="128" mass="14073">MDAIKDHIAFQASALSLRERRNNMLASNIANAATPNFKARDLDFEQEMARQVGDSPLRKTSARHMDSLAGLGGSGVQFRQPLNPSLDGNTVEISVEQMEFSENSLGYMTTLTFLNRRISGLLTAIKGE</sequence>
<evidence type="ECO:0000313" key="10">
    <source>
        <dbReference type="Proteomes" id="UP000005307"/>
    </source>
</evidence>
<dbReference type="EMBL" id="CP003740">
    <property type="protein sequence ID" value="AGI68549.1"/>
    <property type="molecule type" value="Genomic_DNA"/>
</dbReference>
<dbReference type="NCBIfam" id="TIGR01396">
    <property type="entry name" value="FlgB"/>
    <property type="match status" value="1"/>
</dbReference>
<evidence type="ECO:0000256" key="7">
    <source>
        <dbReference type="PIRNR" id="PIRNR002889"/>
    </source>
</evidence>
<dbReference type="Pfam" id="PF00460">
    <property type="entry name" value="Flg_bb_rod"/>
    <property type="match status" value="1"/>
</dbReference>
<dbReference type="STRING" id="391626.OAN307_c29990"/>
<evidence type="ECO:0000256" key="1">
    <source>
        <dbReference type="ARBA" id="ARBA00004117"/>
    </source>
</evidence>
<gene>
    <name evidence="9" type="primary">flgB</name>
    <name evidence="9" type="ORF">OAN307_c29990</name>
</gene>
<dbReference type="PROSITE" id="PS00588">
    <property type="entry name" value="FLAGELLA_BB_ROD"/>
    <property type="match status" value="1"/>
</dbReference>
<keyword evidence="9" id="KW-0969">Cilium</keyword>
<dbReference type="GO" id="GO:0030694">
    <property type="term" value="C:bacterial-type flagellum basal body, rod"/>
    <property type="evidence" value="ECO:0007669"/>
    <property type="project" value="InterPro"/>
</dbReference>
<dbReference type="InterPro" id="IPR001444">
    <property type="entry name" value="Flag_bb_rod_N"/>
</dbReference>
<protein>
    <recommendedName>
        <fullName evidence="3 7">Flagellar basal body rod protein FlgB</fullName>
    </recommendedName>
</protein>
<feature type="domain" description="Flagellar basal body rod protein N-terminal" evidence="8">
    <location>
        <begin position="10"/>
        <end position="38"/>
    </location>
</feature>
<dbReference type="Proteomes" id="UP000005307">
    <property type="component" value="Chromosome"/>
</dbReference>
<dbReference type="PANTHER" id="PTHR30435:SF12">
    <property type="entry name" value="FLAGELLAR BASAL BODY ROD PROTEIN FLGB"/>
    <property type="match status" value="1"/>
</dbReference>
<comment type="subcellular location">
    <subcellularLocation>
        <location evidence="1 7">Bacterial flagellum basal body</location>
    </subcellularLocation>
</comment>
<evidence type="ECO:0000313" key="9">
    <source>
        <dbReference type="EMBL" id="AGI68549.1"/>
    </source>
</evidence>
<organism evidence="9 10">
    <name type="scientific">Octadecabacter antarcticus 307</name>
    <dbReference type="NCBI Taxonomy" id="391626"/>
    <lineage>
        <taxon>Bacteria</taxon>
        <taxon>Pseudomonadati</taxon>
        <taxon>Pseudomonadota</taxon>
        <taxon>Alphaproteobacteria</taxon>
        <taxon>Rhodobacterales</taxon>
        <taxon>Roseobacteraceae</taxon>
        <taxon>Octadecabacter</taxon>
    </lineage>
</organism>
<keyword evidence="4 7" id="KW-0975">Bacterial flagellum</keyword>
<dbReference type="HOGENOM" id="CLU_125463_1_0_5"/>
<proteinExistence type="inferred from homology"/>
<evidence type="ECO:0000256" key="3">
    <source>
        <dbReference type="ARBA" id="ARBA00014376"/>
    </source>
</evidence>
<comment type="subunit">
    <text evidence="6">The basal body constitutes a major portion of the flagellar organelle and consists of a number of rings mounted on a central rod. In Gram-negative bacteria, at least four rings, L, P, S and M are present, whereas Gram-positive bacteria lack the L and P rings. The rod consists of about 26 subunits of FlgG in the distal portion, and FlgB, FlgC and FlgF build up the proximal portion of the rod with about 6 subunits each. Rod assembly occurs by export via the flagellum-specific pathway of its constituent proteins and by their incorporation into the rod structure in the probable order of FlgB, FlgC, FlgF and FlgG. Another protein, FliE, also assembles onto the stable rod structure.</text>
</comment>
<dbReference type="PANTHER" id="PTHR30435">
    <property type="entry name" value="FLAGELLAR PROTEIN"/>
    <property type="match status" value="1"/>
</dbReference>
<dbReference type="PIRSF" id="PIRSF002889">
    <property type="entry name" value="Rod_FlgB"/>
    <property type="match status" value="1"/>
</dbReference>
<accession>M9R7D6</accession>
<comment type="function">
    <text evidence="5 7">Structural component of flagellum, the bacterial motility apparatus. Part of the rod structure of flagellar basal body.</text>
</comment>
<dbReference type="KEGG" id="oat:OAN307_c29990"/>
<dbReference type="RefSeq" id="WP_015500538.1">
    <property type="nucleotide sequence ID" value="NC_020911.1"/>
</dbReference>
<reference evidence="9 10" key="1">
    <citation type="journal article" date="2013" name="PLoS ONE">
        <title>Poles Apart: Arctic and Antarctic Octadecabacter strains Share High Genome Plasticity and a New Type of Xanthorhodopsin.</title>
        <authorList>
            <person name="Vollmers J."/>
            <person name="Voget S."/>
            <person name="Dietrich S."/>
            <person name="Gollnow K."/>
            <person name="Smits M."/>
            <person name="Meyer K."/>
            <person name="Brinkhoff T."/>
            <person name="Simon M."/>
            <person name="Daniel R."/>
        </authorList>
    </citation>
    <scope>NUCLEOTIDE SEQUENCE [LARGE SCALE GENOMIC DNA]</scope>
    <source>
        <strain evidence="9 10">307</strain>
    </source>
</reference>
<dbReference type="eggNOG" id="COG1815">
    <property type="taxonomic scope" value="Bacteria"/>
</dbReference>
<dbReference type="InterPro" id="IPR006300">
    <property type="entry name" value="FlgB"/>
</dbReference>
<name>M9R7D6_9RHOB</name>
<evidence type="ECO:0000256" key="5">
    <source>
        <dbReference type="ARBA" id="ARBA00024934"/>
    </source>
</evidence>
<evidence type="ECO:0000256" key="6">
    <source>
        <dbReference type="ARBA" id="ARBA00026072"/>
    </source>
</evidence>
<dbReference type="OrthoDB" id="9788334at2"/>
<evidence type="ECO:0000256" key="2">
    <source>
        <dbReference type="ARBA" id="ARBA00009677"/>
    </source>
</evidence>
<keyword evidence="9" id="KW-0966">Cell projection</keyword>
<evidence type="ECO:0000259" key="8">
    <source>
        <dbReference type="Pfam" id="PF00460"/>
    </source>
</evidence>
<dbReference type="AlphaFoldDB" id="M9R7D6"/>
<comment type="similarity">
    <text evidence="2 7">Belongs to the flagella basal body rod proteins family.</text>
</comment>
<dbReference type="InterPro" id="IPR019776">
    <property type="entry name" value="Flagellar_basal_body_rod_CS"/>
</dbReference>